<accession>A0A259TYI1</accession>
<dbReference type="InterPro" id="IPR041698">
    <property type="entry name" value="Methyltransf_25"/>
</dbReference>
<dbReference type="AlphaFoldDB" id="A0A259TYI1"/>
<dbReference type="EMBL" id="MQWB01000001">
    <property type="protein sequence ID" value="OZC02833.1"/>
    <property type="molecule type" value="Genomic_DNA"/>
</dbReference>
<comment type="caution">
    <text evidence="2">The sequence shown here is derived from an EMBL/GenBank/DDBJ whole genome shotgun (WGS) entry which is preliminary data.</text>
</comment>
<reference evidence="2 3" key="1">
    <citation type="submission" date="2016-11" db="EMBL/GenBank/DDBJ databases">
        <title>Study of marine rhodopsin-containing bacteria.</title>
        <authorList>
            <person name="Yoshizawa S."/>
            <person name="Kumagai Y."/>
            <person name="Kogure K."/>
        </authorList>
    </citation>
    <scope>NUCLEOTIDE SEQUENCE [LARGE SCALE GENOMIC DNA]</scope>
    <source>
        <strain evidence="2 3">SG-29</strain>
    </source>
</reference>
<dbReference type="RefSeq" id="WP_094547491.1">
    <property type="nucleotide sequence ID" value="NZ_MQWB01000001.1"/>
</dbReference>
<name>A0A259TYI1_9BACT</name>
<organism evidence="2 3">
    <name type="scientific">Rubricoccus marinus</name>
    <dbReference type="NCBI Taxonomy" id="716817"/>
    <lineage>
        <taxon>Bacteria</taxon>
        <taxon>Pseudomonadati</taxon>
        <taxon>Rhodothermota</taxon>
        <taxon>Rhodothermia</taxon>
        <taxon>Rhodothermales</taxon>
        <taxon>Rubricoccaceae</taxon>
        <taxon>Rubricoccus</taxon>
    </lineage>
</organism>
<dbReference type="Proteomes" id="UP000216446">
    <property type="component" value="Unassembled WGS sequence"/>
</dbReference>
<proteinExistence type="predicted"/>
<gene>
    <name evidence="2" type="ORF">BSZ36_07510</name>
</gene>
<dbReference type="Gene3D" id="3.40.50.150">
    <property type="entry name" value="Vaccinia Virus protein VP39"/>
    <property type="match status" value="1"/>
</dbReference>
<protein>
    <recommendedName>
        <fullName evidence="1">Methyltransferase domain-containing protein</fullName>
    </recommendedName>
</protein>
<dbReference type="Pfam" id="PF13649">
    <property type="entry name" value="Methyltransf_25"/>
    <property type="match status" value="1"/>
</dbReference>
<evidence type="ECO:0000259" key="1">
    <source>
        <dbReference type="Pfam" id="PF13649"/>
    </source>
</evidence>
<dbReference type="InterPro" id="IPR029063">
    <property type="entry name" value="SAM-dependent_MTases_sf"/>
</dbReference>
<sequence length="160" mass="16803">MDHLLRTLAAVPPLARILHVGCGDGTLTANIARLGFEVWACDANPEPARDALAAVLGPDVAEARVSRATPDSLGFADDTFDWVAVHFEALPTPEDFAYVHRVMHPGAWVWASAPAGSPEALEAAASGAGLALSERAAADEKNGEPVVRGIFRRVGDDVRG</sequence>
<feature type="domain" description="Methyltransferase" evidence="1">
    <location>
        <begin position="17"/>
        <end position="106"/>
    </location>
</feature>
<dbReference type="SUPFAM" id="SSF53335">
    <property type="entry name" value="S-adenosyl-L-methionine-dependent methyltransferases"/>
    <property type="match status" value="1"/>
</dbReference>
<evidence type="ECO:0000313" key="3">
    <source>
        <dbReference type="Proteomes" id="UP000216446"/>
    </source>
</evidence>
<dbReference type="CDD" id="cd02440">
    <property type="entry name" value="AdoMet_MTases"/>
    <property type="match status" value="1"/>
</dbReference>
<dbReference type="InParanoid" id="A0A259TYI1"/>
<dbReference type="OrthoDB" id="9804312at2"/>
<keyword evidence="3" id="KW-1185">Reference proteome</keyword>
<evidence type="ECO:0000313" key="2">
    <source>
        <dbReference type="EMBL" id="OZC02833.1"/>
    </source>
</evidence>